<sequence>MIQTKHCDLCEHPKRDLKNGLTCGLTNKKPDFKITCPDILLDKIFQEKLENVNLELKRLNEKISRKYWTFYLLIAIGFLLIIGNEFYANITLSKSVMRWKFRASAIGAGITILIFAYSKLNRFRTKLTASELEKSKIDSVLEKYGIEYEMNIEYKEKVHGNQNVEITTEYKNWTKKRTTTPCIINC</sequence>
<feature type="transmembrane region" description="Helical" evidence="1">
    <location>
        <begin position="67"/>
        <end position="87"/>
    </location>
</feature>
<dbReference type="Proteomes" id="UP001139199">
    <property type="component" value="Unassembled WGS sequence"/>
</dbReference>
<gene>
    <name evidence="2" type="ORF">LG649_15655</name>
</gene>
<keyword evidence="1" id="KW-0812">Transmembrane</keyword>
<dbReference type="EMBL" id="JAJAPW010000013">
    <property type="protein sequence ID" value="MCB4800287.1"/>
    <property type="molecule type" value="Genomic_DNA"/>
</dbReference>
<reference evidence="2" key="1">
    <citation type="submission" date="2021-10" db="EMBL/GenBank/DDBJ databases">
        <title>Tamlana sargassums sp. nov., and Tamlana laminarinivorans sp. nov., two new bacteria isolated from the brown alga.</title>
        <authorList>
            <person name="Li J."/>
        </authorList>
    </citation>
    <scope>NUCLEOTIDE SEQUENCE</scope>
    <source>
        <strain evidence="2">PT2-4</strain>
    </source>
</reference>
<evidence type="ECO:0000313" key="2">
    <source>
        <dbReference type="EMBL" id="MCB4800287.1"/>
    </source>
</evidence>
<evidence type="ECO:0000313" key="3">
    <source>
        <dbReference type="Proteomes" id="UP001139199"/>
    </source>
</evidence>
<comment type="caution">
    <text evidence="2">The sequence shown here is derived from an EMBL/GenBank/DDBJ whole genome shotgun (WGS) entry which is preliminary data.</text>
</comment>
<name>A0A9X1I4G9_9FLAO</name>
<dbReference type="RefSeq" id="WP_226544762.1">
    <property type="nucleotide sequence ID" value="NZ_JAJAPW010000013.1"/>
</dbReference>
<proteinExistence type="predicted"/>
<protein>
    <submittedName>
        <fullName evidence="2">Uncharacterized protein</fullName>
    </submittedName>
</protein>
<keyword evidence="3" id="KW-1185">Reference proteome</keyword>
<keyword evidence="1" id="KW-0472">Membrane</keyword>
<feature type="transmembrane region" description="Helical" evidence="1">
    <location>
        <begin position="99"/>
        <end position="117"/>
    </location>
</feature>
<accession>A0A9X1I4G9</accession>
<dbReference type="AlphaFoldDB" id="A0A9X1I4G9"/>
<keyword evidence="1" id="KW-1133">Transmembrane helix</keyword>
<evidence type="ECO:0000256" key="1">
    <source>
        <dbReference type="SAM" id="Phobius"/>
    </source>
</evidence>
<organism evidence="2 3">
    <name type="scientific">Neotamlana laminarinivorans</name>
    <dbReference type="NCBI Taxonomy" id="2883124"/>
    <lineage>
        <taxon>Bacteria</taxon>
        <taxon>Pseudomonadati</taxon>
        <taxon>Bacteroidota</taxon>
        <taxon>Flavobacteriia</taxon>
        <taxon>Flavobacteriales</taxon>
        <taxon>Flavobacteriaceae</taxon>
        <taxon>Neotamlana</taxon>
    </lineage>
</organism>